<dbReference type="PANTHER" id="PTHR31684">
    <property type="entry name" value="COILED-COIL DOMAIN-CONTAINING PROTEIN 43"/>
    <property type="match status" value="1"/>
</dbReference>
<evidence type="ECO:0000256" key="2">
    <source>
        <dbReference type="ARBA" id="ARBA00016648"/>
    </source>
</evidence>
<protein>
    <recommendedName>
        <fullName evidence="2">Coiled-coil domain-containing protein 43</fullName>
    </recommendedName>
</protein>
<feature type="region of interest" description="Disordered" evidence="4">
    <location>
        <begin position="149"/>
        <end position="222"/>
    </location>
</feature>
<evidence type="ECO:0000313" key="6">
    <source>
        <dbReference type="EMBL" id="KAK7092141.1"/>
    </source>
</evidence>
<feature type="domain" description="CCDC43 PWI-like" evidence="5">
    <location>
        <begin position="3"/>
        <end position="77"/>
    </location>
</feature>
<dbReference type="Proteomes" id="UP001374579">
    <property type="component" value="Unassembled WGS sequence"/>
</dbReference>
<organism evidence="6 7">
    <name type="scientific">Littorina saxatilis</name>
    <dbReference type="NCBI Taxonomy" id="31220"/>
    <lineage>
        <taxon>Eukaryota</taxon>
        <taxon>Metazoa</taxon>
        <taxon>Spiralia</taxon>
        <taxon>Lophotrochozoa</taxon>
        <taxon>Mollusca</taxon>
        <taxon>Gastropoda</taxon>
        <taxon>Caenogastropoda</taxon>
        <taxon>Littorinimorpha</taxon>
        <taxon>Littorinoidea</taxon>
        <taxon>Littorinidae</taxon>
        <taxon>Littorina</taxon>
    </lineage>
</organism>
<dbReference type="EMBL" id="JBAMIC010000022">
    <property type="protein sequence ID" value="KAK7092141.1"/>
    <property type="molecule type" value="Genomic_DNA"/>
</dbReference>
<name>A0AAN9AS61_9CAEN</name>
<proteinExistence type="inferred from homology"/>
<evidence type="ECO:0000259" key="5">
    <source>
        <dbReference type="Pfam" id="PF26091"/>
    </source>
</evidence>
<dbReference type="InterPro" id="IPR058771">
    <property type="entry name" value="PWI_CCDC43"/>
</dbReference>
<reference evidence="6 7" key="1">
    <citation type="submission" date="2024-02" db="EMBL/GenBank/DDBJ databases">
        <title>Chromosome-scale genome assembly of the rough periwinkle Littorina saxatilis.</title>
        <authorList>
            <person name="De Jode A."/>
            <person name="Faria R."/>
            <person name="Formenti G."/>
            <person name="Sims Y."/>
            <person name="Smith T.P."/>
            <person name="Tracey A."/>
            <person name="Wood J.M.D."/>
            <person name="Zagrodzka Z.B."/>
            <person name="Johannesson K."/>
            <person name="Butlin R.K."/>
            <person name="Leder E.H."/>
        </authorList>
    </citation>
    <scope>NUCLEOTIDE SEQUENCE [LARGE SCALE GENOMIC DNA]</scope>
    <source>
        <strain evidence="6">Snail1</strain>
        <tissue evidence="6">Muscle</tissue>
    </source>
</reference>
<dbReference type="Pfam" id="PF26091">
    <property type="entry name" value="PWI_CCDC43"/>
    <property type="match status" value="1"/>
</dbReference>
<dbReference type="PANTHER" id="PTHR31684:SF2">
    <property type="entry name" value="COILED-COIL DOMAIN-CONTAINING PROTEIN 43"/>
    <property type="match status" value="1"/>
</dbReference>
<keyword evidence="3" id="KW-0175">Coiled coil</keyword>
<keyword evidence="7" id="KW-1185">Reference proteome</keyword>
<feature type="compositionally biased region" description="Polar residues" evidence="4">
    <location>
        <begin position="167"/>
        <end position="179"/>
    </location>
</feature>
<accession>A0AAN9AS61</accession>
<evidence type="ECO:0000256" key="3">
    <source>
        <dbReference type="ARBA" id="ARBA00023054"/>
    </source>
</evidence>
<dbReference type="AlphaFoldDB" id="A0AAN9AS61"/>
<gene>
    <name evidence="6" type="ORF">V1264_009739</name>
</gene>
<sequence length="222" mass="24325">MATSMGSFEAWLTEKLTSLSPEFDTDVFVSYIISMLDDTDSAAEETAEGIEEFLSQVLDGEGSKAASQEIVDQWNVYNGEALAAAAGAVKKDAGDMLSEIMVTQTLATVKEKSLTAEEKANKQAILAQYSTVSEGDDSDVEIDAPAVSTAHKAKGEPAESLMARNVNAASVTEAQQAQREQLKAESDRKKEKDKQDREAQRQKQQQRKEAEKKRTQKGEKRR</sequence>
<comment type="caution">
    <text evidence="6">The sequence shown here is derived from an EMBL/GenBank/DDBJ whole genome shotgun (WGS) entry which is preliminary data.</text>
</comment>
<evidence type="ECO:0000313" key="7">
    <source>
        <dbReference type="Proteomes" id="UP001374579"/>
    </source>
</evidence>
<evidence type="ECO:0000256" key="1">
    <source>
        <dbReference type="ARBA" id="ARBA00005305"/>
    </source>
</evidence>
<comment type="similarity">
    <text evidence="1">Belongs to the CCDC43 family.</text>
</comment>
<evidence type="ECO:0000256" key="4">
    <source>
        <dbReference type="SAM" id="MobiDB-lite"/>
    </source>
</evidence>
<feature type="compositionally biased region" description="Basic and acidic residues" evidence="4">
    <location>
        <begin position="180"/>
        <end position="222"/>
    </location>
</feature>
<dbReference type="InterPro" id="IPR037666">
    <property type="entry name" value="CCDC43"/>
</dbReference>